<gene>
    <name evidence="9" type="ORF">HCUR_00741</name>
</gene>
<organism evidence="9 10">
    <name type="scientific">Holospora curviuscula</name>
    <dbReference type="NCBI Taxonomy" id="1082868"/>
    <lineage>
        <taxon>Bacteria</taxon>
        <taxon>Pseudomonadati</taxon>
        <taxon>Pseudomonadota</taxon>
        <taxon>Alphaproteobacteria</taxon>
        <taxon>Holosporales</taxon>
        <taxon>Holosporaceae</taxon>
        <taxon>Holospora</taxon>
    </lineage>
</organism>
<sequence>MKLRRYRNHIKSHSELNVTPLVDVMLVLLVIFIVTTPMMHSNVCVNLPKVGAGVSQNSNVLPLTVSIQGDGTLWFQDQKIEPNVLVERLNVLSPDHQETIYIEADKTLVYEHLVQLMVCLSQEGFTKLMLVTEADSKSNSGKRRKIRGK</sequence>
<evidence type="ECO:0000313" key="9">
    <source>
        <dbReference type="EMBL" id="PPE03726.1"/>
    </source>
</evidence>
<dbReference type="Gene3D" id="3.30.420.270">
    <property type="match status" value="1"/>
</dbReference>
<dbReference type="Pfam" id="PF02472">
    <property type="entry name" value="ExbD"/>
    <property type="match status" value="1"/>
</dbReference>
<dbReference type="InterPro" id="IPR003400">
    <property type="entry name" value="ExbD"/>
</dbReference>
<keyword evidence="4 7" id="KW-0812">Transmembrane</keyword>
<accession>A0A2S5R8S3</accession>
<dbReference type="RefSeq" id="WP_104206774.1">
    <property type="nucleotide sequence ID" value="NZ_PHHC01000082.1"/>
</dbReference>
<protein>
    <submittedName>
        <fullName evidence="9">Biopolymer transport protein ExbD</fullName>
    </submittedName>
</protein>
<evidence type="ECO:0000256" key="3">
    <source>
        <dbReference type="ARBA" id="ARBA00022475"/>
    </source>
</evidence>
<evidence type="ECO:0000256" key="4">
    <source>
        <dbReference type="ARBA" id="ARBA00022692"/>
    </source>
</evidence>
<dbReference type="PANTHER" id="PTHR30558:SF7">
    <property type="entry name" value="TOL-PAL SYSTEM PROTEIN TOLR"/>
    <property type="match status" value="1"/>
</dbReference>
<evidence type="ECO:0000313" key="10">
    <source>
        <dbReference type="Proteomes" id="UP000239425"/>
    </source>
</evidence>
<reference evidence="9 10" key="1">
    <citation type="submission" date="2017-11" db="EMBL/GenBank/DDBJ databases">
        <title>Comparative genomic analysis of Holospora spp., intranuclear symbionts of paramecia.</title>
        <authorList>
            <person name="Garushyants S.K."/>
            <person name="Beliavskaya A."/>
            <person name="Malko D.B."/>
            <person name="Logacheva M.D."/>
            <person name="Rautian M.S."/>
            <person name="Gelfand M.S."/>
        </authorList>
    </citation>
    <scope>NUCLEOTIDE SEQUENCE [LARGE SCALE GENOMIC DNA]</scope>
    <source>
        <strain evidence="10">02AZ16</strain>
    </source>
</reference>
<keyword evidence="5 8" id="KW-1133">Transmembrane helix</keyword>
<dbReference type="PANTHER" id="PTHR30558">
    <property type="entry name" value="EXBD MEMBRANE COMPONENT OF PMF-DRIVEN MACROMOLECULE IMPORT SYSTEM"/>
    <property type="match status" value="1"/>
</dbReference>
<dbReference type="GO" id="GO:0005886">
    <property type="term" value="C:plasma membrane"/>
    <property type="evidence" value="ECO:0007669"/>
    <property type="project" value="UniProtKB-SubCell"/>
</dbReference>
<proteinExistence type="inferred from homology"/>
<keyword evidence="7" id="KW-0813">Transport</keyword>
<evidence type="ECO:0000256" key="5">
    <source>
        <dbReference type="ARBA" id="ARBA00022989"/>
    </source>
</evidence>
<keyword evidence="6 8" id="KW-0472">Membrane</keyword>
<evidence type="ECO:0000256" key="8">
    <source>
        <dbReference type="SAM" id="Phobius"/>
    </source>
</evidence>
<feature type="transmembrane region" description="Helical" evidence="8">
    <location>
        <begin position="21"/>
        <end position="39"/>
    </location>
</feature>
<dbReference type="GO" id="GO:0022857">
    <property type="term" value="F:transmembrane transporter activity"/>
    <property type="evidence" value="ECO:0007669"/>
    <property type="project" value="InterPro"/>
</dbReference>
<dbReference type="GO" id="GO:0015031">
    <property type="term" value="P:protein transport"/>
    <property type="evidence" value="ECO:0007669"/>
    <property type="project" value="UniProtKB-KW"/>
</dbReference>
<evidence type="ECO:0000256" key="1">
    <source>
        <dbReference type="ARBA" id="ARBA00004162"/>
    </source>
</evidence>
<evidence type="ECO:0000256" key="6">
    <source>
        <dbReference type="ARBA" id="ARBA00023136"/>
    </source>
</evidence>
<keyword evidence="3" id="KW-1003">Cell membrane</keyword>
<dbReference type="OrthoDB" id="9798629at2"/>
<keyword evidence="7" id="KW-0653">Protein transport</keyword>
<dbReference type="Proteomes" id="UP000239425">
    <property type="component" value="Unassembled WGS sequence"/>
</dbReference>
<name>A0A2S5R8S3_9PROT</name>
<dbReference type="AlphaFoldDB" id="A0A2S5R8S3"/>
<evidence type="ECO:0000256" key="2">
    <source>
        <dbReference type="ARBA" id="ARBA00005811"/>
    </source>
</evidence>
<comment type="subcellular location">
    <subcellularLocation>
        <location evidence="1">Cell membrane</location>
        <topology evidence="1">Single-pass membrane protein</topology>
    </subcellularLocation>
    <subcellularLocation>
        <location evidence="7">Cell membrane</location>
        <topology evidence="7">Single-pass type II membrane protein</topology>
    </subcellularLocation>
</comment>
<keyword evidence="10" id="KW-1185">Reference proteome</keyword>
<evidence type="ECO:0000256" key="7">
    <source>
        <dbReference type="RuleBase" id="RU003879"/>
    </source>
</evidence>
<comment type="caution">
    <text evidence="9">The sequence shown here is derived from an EMBL/GenBank/DDBJ whole genome shotgun (WGS) entry which is preliminary data.</text>
</comment>
<comment type="similarity">
    <text evidence="2 7">Belongs to the ExbD/TolR family.</text>
</comment>
<dbReference type="EMBL" id="PHHC01000082">
    <property type="protein sequence ID" value="PPE03726.1"/>
    <property type="molecule type" value="Genomic_DNA"/>
</dbReference>